<evidence type="ECO:0000256" key="1">
    <source>
        <dbReference type="ARBA" id="ARBA00010062"/>
    </source>
</evidence>
<dbReference type="SUPFAM" id="SSF53822">
    <property type="entry name" value="Periplasmic binding protein-like I"/>
    <property type="match status" value="1"/>
</dbReference>
<feature type="chain" id="PRO_5039660991" evidence="5">
    <location>
        <begin position="21"/>
        <end position="397"/>
    </location>
</feature>
<dbReference type="OrthoDB" id="9783240at2"/>
<dbReference type="AlphaFoldDB" id="A0A1I0XBH5"/>
<dbReference type="InterPro" id="IPR051010">
    <property type="entry name" value="BCAA_transport"/>
</dbReference>
<evidence type="ECO:0000313" key="8">
    <source>
        <dbReference type="Proteomes" id="UP000198838"/>
    </source>
</evidence>
<dbReference type="Proteomes" id="UP000198838">
    <property type="component" value="Unassembled WGS sequence"/>
</dbReference>
<evidence type="ECO:0000256" key="5">
    <source>
        <dbReference type="SAM" id="SignalP"/>
    </source>
</evidence>
<dbReference type="Gene3D" id="3.40.50.2300">
    <property type="match status" value="2"/>
</dbReference>
<keyword evidence="8" id="KW-1185">Reference proteome</keyword>
<dbReference type="PROSITE" id="PS51257">
    <property type="entry name" value="PROKAR_LIPOPROTEIN"/>
    <property type="match status" value="1"/>
</dbReference>
<dbReference type="InterPro" id="IPR028081">
    <property type="entry name" value="Leu-bd"/>
</dbReference>
<keyword evidence="4" id="KW-0029">Amino-acid transport</keyword>
<dbReference type="Pfam" id="PF13458">
    <property type="entry name" value="Peripla_BP_6"/>
    <property type="match status" value="1"/>
</dbReference>
<evidence type="ECO:0000256" key="2">
    <source>
        <dbReference type="ARBA" id="ARBA00022448"/>
    </source>
</evidence>
<evidence type="ECO:0000259" key="6">
    <source>
        <dbReference type="Pfam" id="PF13458"/>
    </source>
</evidence>
<dbReference type="STRING" id="1120918.SAMN05216249_10678"/>
<keyword evidence="3 5" id="KW-0732">Signal</keyword>
<dbReference type="GO" id="GO:0006865">
    <property type="term" value="P:amino acid transport"/>
    <property type="evidence" value="ECO:0007669"/>
    <property type="project" value="UniProtKB-KW"/>
</dbReference>
<sequence length="397" mass="42297">MKKKIVSVLLAATLAVMSLAGCGNQASDKTSTAEGKNEVEAEEGTFLIGGIGPVTGELAIYGMAERNGAQIAVDEINEAGGVNGTKLTFNFQDDEGDAEKSVNAYNNLKDWGMQILCGTVTSTPCIAVAAKSSQDNLFQITPSGSAADCIGPDNAFRVCFSDPDQGTKSAEYIGENKLAKKVAIIYDSSDVYSSGITDKFVKEAEEQDFEIVAKEAFTADNKTDFSVQIKKAQSEGADLVFLPIYYSQAALILQQANSLGFETTFFGCDGLDGILGVENFDQKLAEGVMLLTPFAADATDELTKNFVAKYKEEYGEVPNQFAADGYDAIYAIAAALEKGECKPDMSVSDICEAMKKAMTEISIEGLTGEKITWDESGAPDKEAKAVVIKDGAYSLME</sequence>
<accession>A0A1I0XBH5</accession>
<comment type="similarity">
    <text evidence="1">Belongs to the leucine-binding protein family.</text>
</comment>
<organism evidence="7 8">
    <name type="scientific">Acetitomaculum ruminis DSM 5522</name>
    <dbReference type="NCBI Taxonomy" id="1120918"/>
    <lineage>
        <taxon>Bacteria</taxon>
        <taxon>Bacillati</taxon>
        <taxon>Bacillota</taxon>
        <taxon>Clostridia</taxon>
        <taxon>Lachnospirales</taxon>
        <taxon>Lachnospiraceae</taxon>
        <taxon>Acetitomaculum</taxon>
    </lineage>
</organism>
<protein>
    <submittedName>
        <fullName evidence="7">Branched-chain amino acid transport system substrate-binding protein</fullName>
    </submittedName>
</protein>
<reference evidence="7 8" key="1">
    <citation type="submission" date="2016-10" db="EMBL/GenBank/DDBJ databases">
        <authorList>
            <person name="de Groot N.N."/>
        </authorList>
    </citation>
    <scope>NUCLEOTIDE SEQUENCE [LARGE SCALE GENOMIC DNA]</scope>
    <source>
        <strain evidence="7 8">DSM 5522</strain>
    </source>
</reference>
<dbReference type="InterPro" id="IPR000709">
    <property type="entry name" value="Leu_Ile_Val-bd"/>
</dbReference>
<dbReference type="RefSeq" id="WP_092871478.1">
    <property type="nucleotide sequence ID" value="NZ_FOJY01000006.1"/>
</dbReference>
<dbReference type="CDD" id="cd06347">
    <property type="entry name" value="PBP1_ABC_LivK_ligand_binding-like"/>
    <property type="match status" value="1"/>
</dbReference>
<proteinExistence type="inferred from homology"/>
<evidence type="ECO:0000256" key="4">
    <source>
        <dbReference type="ARBA" id="ARBA00022970"/>
    </source>
</evidence>
<dbReference type="PRINTS" id="PR00337">
    <property type="entry name" value="LEUILEVALBP"/>
</dbReference>
<dbReference type="InterPro" id="IPR028082">
    <property type="entry name" value="Peripla_BP_I"/>
</dbReference>
<dbReference type="EMBL" id="FOJY01000006">
    <property type="protein sequence ID" value="SFA98439.1"/>
    <property type="molecule type" value="Genomic_DNA"/>
</dbReference>
<keyword evidence="2" id="KW-0813">Transport</keyword>
<feature type="signal peptide" evidence="5">
    <location>
        <begin position="1"/>
        <end position="20"/>
    </location>
</feature>
<dbReference type="PANTHER" id="PTHR30483">
    <property type="entry name" value="LEUCINE-SPECIFIC-BINDING PROTEIN"/>
    <property type="match status" value="1"/>
</dbReference>
<evidence type="ECO:0000313" key="7">
    <source>
        <dbReference type="EMBL" id="SFA98439.1"/>
    </source>
</evidence>
<dbReference type="PANTHER" id="PTHR30483:SF6">
    <property type="entry name" value="PERIPLASMIC BINDING PROTEIN OF ABC TRANSPORTER FOR NATURAL AMINO ACIDS"/>
    <property type="match status" value="1"/>
</dbReference>
<feature type="domain" description="Leucine-binding protein" evidence="6">
    <location>
        <begin position="48"/>
        <end position="391"/>
    </location>
</feature>
<name>A0A1I0XBH5_9FIRM</name>
<gene>
    <name evidence="7" type="ORF">SAMN05216249_10678</name>
</gene>
<evidence type="ECO:0000256" key="3">
    <source>
        <dbReference type="ARBA" id="ARBA00022729"/>
    </source>
</evidence>